<protein>
    <submittedName>
        <fullName evidence="2">Uncharacterized protein</fullName>
    </submittedName>
</protein>
<organism evidence="2 3">
    <name type="scientific">Apiosordaria backusii</name>
    <dbReference type="NCBI Taxonomy" id="314023"/>
    <lineage>
        <taxon>Eukaryota</taxon>
        <taxon>Fungi</taxon>
        <taxon>Dikarya</taxon>
        <taxon>Ascomycota</taxon>
        <taxon>Pezizomycotina</taxon>
        <taxon>Sordariomycetes</taxon>
        <taxon>Sordariomycetidae</taxon>
        <taxon>Sordariales</taxon>
        <taxon>Lasiosphaeriaceae</taxon>
        <taxon>Apiosordaria</taxon>
    </lineage>
</organism>
<evidence type="ECO:0000313" key="3">
    <source>
        <dbReference type="Proteomes" id="UP001172159"/>
    </source>
</evidence>
<comment type="caution">
    <text evidence="2">The sequence shown here is derived from an EMBL/GenBank/DDBJ whole genome shotgun (WGS) entry which is preliminary data.</text>
</comment>
<dbReference type="Proteomes" id="UP001172159">
    <property type="component" value="Unassembled WGS sequence"/>
</dbReference>
<reference evidence="2" key="1">
    <citation type="submission" date="2023-06" db="EMBL/GenBank/DDBJ databases">
        <title>Genome-scale phylogeny and comparative genomics of the fungal order Sordariales.</title>
        <authorList>
            <consortium name="Lawrence Berkeley National Laboratory"/>
            <person name="Hensen N."/>
            <person name="Bonometti L."/>
            <person name="Westerberg I."/>
            <person name="Brannstrom I.O."/>
            <person name="Guillou S."/>
            <person name="Cros-Aarteil S."/>
            <person name="Calhoun S."/>
            <person name="Haridas S."/>
            <person name="Kuo A."/>
            <person name="Mondo S."/>
            <person name="Pangilinan J."/>
            <person name="Riley R."/>
            <person name="Labutti K."/>
            <person name="Andreopoulos B."/>
            <person name="Lipzen A."/>
            <person name="Chen C."/>
            <person name="Yanf M."/>
            <person name="Daum C."/>
            <person name="Ng V."/>
            <person name="Clum A."/>
            <person name="Steindorff A."/>
            <person name="Ohm R."/>
            <person name="Martin F."/>
            <person name="Silar P."/>
            <person name="Natvig D."/>
            <person name="Lalanne C."/>
            <person name="Gautier V."/>
            <person name="Ament-Velasquez S.L."/>
            <person name="Kruys A."/>
            <person name="Hutchinson M.I."/>
            <person name="Powell A.J."/>
            <person name="Barry K."/>
            <person name="Miller A.N."/>
            <person name="Grigoriev I.V."/>
            <person name="Debuchy R."/>
            <person name="Gladieux P."/>
            <person name="Thoren M.H."/>
            <person name="Johannesson H."/>
        </authorList>
    </citation>
    <scope>NUCLEOTIDE SEQUENCE</scope>
    <source>
        <strain evidence="2">CBS 540.89</strain>
    </source>
</reference>
<evidence type="ECO:0000256" key="1">
    <source>
        <dbReference type="SAM" id="MobiDB-lite"/>
    </source>
</evidence>
<feature type="compositionally biased region" description="Basic and acidic residues" evidence="1">
    <location>
        <begin position="139"/>
        <end position="157"/>
    </location>
</feature>
<evidence type="ECO:0000313" key="2">
    <source>
        <dbReference type="EMBL" id="KAK0744286.1"/>
    </source>
</evidence>
<proteinExistence type="predicted"/>
<dbReference type="EMBL" id="JAUKTV010000002">
    <property type="protein sequence ID" value="KAK0744286.1"/>
    <property type="molecule type" value="Genomic_DNA"/>
</dbReference>
<gene>
    <name evidence="2" type="ORF">B0T21DRAFT_357539</name>
</gene>
<name>A0AA40K384_9PEZI</name>
<feature type="region of interest" description="Disordered" evidence="1">
    <location>
        <begin position="116"/>
        <end position="157"/>
    </location>
</feature>
<sequence>MVTLMTGMYPELPPKATKMRFTPSLSGVDVYGNPQPLVETWCYGEYVMDLPSHIDPRLYELLEYSKAMLETYKSLGRTDGNHDETDWPRDWFMDAYENQTPWTDKQLEAWVNEAIYEPPEPRPPSPDPGSAADSQEPVDTAKEKEKENEVKEKRKDAAQRQKQWKRWLARRSRAEREAIERLPQDEYKDAYRKWLSDRWRDEDQEKRLRAYIEYRKWKQQRDQLMGARPAPDPPGPYYAWFERMSEEEVNRPYSEEYIRECAREISQYRANQYRDLRR</sequence>
<accession>A0AA40K384</accession>
<dbReference type="AlphaFoldDB" id="A0AA40K384"/>
<keyword evidence="3" id="KW-1185">Reference proteome</keyword>